<dbReference type="InterPro" id="IPR012902">
    <property type="entry name" value="N_methyl_site"/>
</dbReference>
<dbReference type="InterPro" id="IPR000983">
    <property type="entry name" value="Bac_GSPG_pilin"/>
</dbReference>
<protein>
    <submittedName>
        <fullName evidence="3">Type IV pilus biogenesis protein PilE</fullName>
    </submittedName>
</protein>
<dbReference type="NCBIfam" id="TIGR02532">
    <property type="entry name" value="IV_pilin_GFxxxE"/>
    <property type="match status" value="1"/>
</dbReference>
<dbReference type="EMBL" id="ABIC01000018">
    <property type="protein sequence ID" value="EDQ00655.1"/>
    <property type="molecule type" value="Genomic_DNA"/>
</dbReference>
<dbReference type="AlphaFoldDB" id="A9DAW8"/>
<feature type="transmembrane region" description="Helical" evidence="2">
    <location>
        <begin position="12"/>
        <end position="30"/>
    </location>
</feature>
<gene>
    <name evidence="3" type="ORF">KT99_03879</name>
</gene>
<dbReference type="Gene3D" id="3.30.700.10">
    <property type="entry name" value="Glycoprotein, Type 4 Pilin"/>
    <property type="match status" value="1"/>
</dbReference>
<organism evidence="3 4">
    <name type="scientific">Shewanella benthica KT99</name>
    <dbReference type="NCBI Taxonomy" id="314608"/>
    <lineage>
        <taxon>Bacteria</taxon>
        <taxon>Pseudomonadati</taxon>
        <taxon>Pseudomonadota</taxon>
        <taxon>Gammaproteobacteria</taxon>
        <taxon>Alteromonadales</taxon>
        <taxon>Shewanellaceae</taxon>
        <taxon>Shewanella</taxon>
    </lineage>
</organism>
<comment type="caution">
    <text evidence="3">The sequence shown here is derived from an EMBL/GenBank/DDBJ whole genome shotgun (WGS) entry which is preliminary data.</text>
</comment>
<dbReference type="GO" id="GO:0015627">
    <property type="term" value="C:type II protein secretion system complex"/>
    <property type="evidence" value="ECO:0007669"/>
    <property type="project" value="InterPro"/>
</dbReference>
<keyword evidence="1" id="KW-0488">Methylation</keyword>
<dbReference type="InterPro" id="IPR045584">
    <property type="entry name" value="Pilin-like"/>
</dbReference>
<dbReference type="PROSITE" id="PS00409">
    <property type="entry name" value="PROKAR_NTER_METHYL"/>
    <property type="match status" value="1"/>
</dbReference>
<keyword evidence="2" id="KW-0472">Membrane</keyword>
<proteinExistence type="predicted"/>
<evidence type="ECO:0000313" key="3">
    <source>
        <dbReference type="EMBL" id="EDQ00655.1"/>
    </source>
</evidence>
<dbReference type="InterPro" id="IPR031982">
    <property type="entry name" value="PilE-like"/>
</dbReference>
<name>A9DAW8_9GAMM</name>
<dbReference type="RefSeq" id="WP_005499732.1">
    <property type="nucleotide sequence ID" value="NZ_ABIC01000018.1"/>
</dbReference>
<keyword evidence="2" id="KW-0812">Transmembrane</keyword>
<dbReference type="GO" id="GO:0015628">
    <property type="term" value="P:protein secretion by the type II secretion system"/>
    <property type="evidence" value="ECO:0007669"/>
    <property type="project" value="InterPro"/>
</dbReference>
<evidence type="ECO:0000313" key="4">
    <source>
        <dbReference type="Proteomes" id="UP000005839"/>
    </source>
</evidence>
<accession>A9DAW8</accession>
<keyword evidence="4" id="KW-1185">Reference proteome</keyword>
<dbReference type="SUPFAM" id="SSF54523">
    <property type="entry name" value="Pili subunits"/>
    <property type="match status" value="1"/>
</dbReference>
<evidence type="ECO:0000256" key="1">
    <source>
        <dbReference type="ARBA" id="ARBA00022481"/>
    </source>
</evidence>
<evidence type="ECO:0000256" key="2">
    <source>
        <dbReference type="SAM" id="Phobius"/>
    </source>
</evidence>
<dbReference type="GO" id="GO:0043683">
    <property type="term" value="P:type IV pilus assembly"/>
    <property type="evidence" value="ECO:0007669"/>
    <property type="project" value="InterPro"/>
</dbReference>
<reference evidence="3 4" key="1">
    <citation type="submission" date="2007-10" db="EMBL/GenBank/DDBJ databases">
        <authorList>
            <person name="Yayanos A."/>
            <person name="Ferriera S."/>
            <person name="Johnson J."/>
            <person name="Kravitz S."/>
            <person name="Halpern A."/>
            <person name="Remington K."/>
            <person name="Beeson K."/>
            <person name="Tran B."/>
            <person name="Rogers Y.-H."/>
            <person name="Friedman R."/>
            <person name="Venter J.C."/>
        </authorList>
    </citation>
    <scope>NUCLEOTIDE SEQUENCE [LARGE SCALE GENOMIC DNA]</scope>
    <source>
        <strain evidence="3 4">KT99</strain>
    </source>
</reference>
<dbReference type="Pfam" id="PF07963">
    <property type="entry name" value="N_methyl"/>
    <property type="match status" value="1"/>
</dbReference>
<dbReference type="Pfam" id="PF16732">
    <property type="entry name" value="ComP_DUS"/>
    <property type="match status" value="1"/>
</dbReference>
<keyword evidence="2" id="KW-1133">Transmembrane helix</keyword>
<dbReference type="Proteomes" id="UP000005839">
    <property type="component" value="Unassembled WGS sequence"/>
</dbReference>
<dbReference type="PRINTS" id="PR00813">
    <property type="entry name" value="BCTERIALGSPG"/>
</dbReference>
<sequence>MRKTHGFSLIELMIAVAIMGILAAVIYPSYTDYVAKGARADGLAALLRVANLQEQFYLDNKQYATDMNLLGLGADPFVSDNGMYSIDSTGTASFTAVATAQGVQASRDSDCASIQITDIGEKTPGSCWK</sequence>
<dbReference type="STRING" id="314608.KT99_03879"/>